<protein>
    <submittedName>
        <fullName evidence="2 3">Uncharacterized protein</fullName>
    </submittedName>
</protein>
<dbReference type="OMA" id="FPSSKCM"/>
<proteinExistence type="predicted"/>
<feature type="compositionally biased region" description="Basic and acidic residues" evidence="1">
    <location>
        <begin position="539"/>
        <end position="577"/>
    </location>
</feature>
<dbReference type="AlphaFoldDB" id="L1JLL2"/>
<feature type="compositionally biased region" description="Basic and acidic residues" evidence="1">
    <location>
        <begin position="68"/>
        <end position="82"/>
    </location>
</feature>
<evidence type="ECO:0000313" key="2">
    <source>
        <dbReference type="EMBL" id="EKX49426.1"/>
    </source>
</evidence>
<gene>
    <name evidence="2" type="ORF">GUITHDRAFT_136092</name>
</gene>
<dbReference type="EMBL" id="JH992982">
    <property type="protein sequence ID" value="EKX49426.1"/>
    <property type="molecule type" value="Genomic_DNA"/>
</dbReference>
<feature type="region of interest" description="Disordered" evidence="1">
    <location>
        <begin position="619"/>
        <end position="663"/>
    </location>
</feature>
<evidence type="ECO:0000313" key="3">
    <source>
        <dbReference type="EnsemblProtists" id="EKX49426"/>
    </source>
</evidence>
<accession>L1JLL2</accession>
<dbReference type="Proteomes" id="UP000011087">
    <property type="component" value="Unassembled WGS sequence"/>
</dbReference>
<dbReference type="EnsemblProtists" id="EKX49426">
    <property type="protein sequence ID" value="EKX49426"/>
    <property type="gene ID" value="GUITHDRAFT_136092"/>
</dbReference>
<feature type="compositionally biased region" description="Low complexity" evidence="1">
    <location>
        <begin position="184"/>
        <end position="195"/>
    </location>
</feature>
<reference evidence="4" key="2">
    <citation type="submission" date="2012-11" db="EMBL/GenBank/DDBJ databases">
        <authorList>
            <person name="Kuo A."/>
            <person name="Curtis B.A."/>
            <person name="Tanifuji G."/>
            <person name="Burki F."/>
            <person name="Gruber A."/>
            <person name="Irimia M."/>
            <person name="Maruyama S."/>
            <person name="Arias M.C."/>
            <person name="Ball S.G."/>
            <person name="Gile G.H."/>
            <person name="Hirakawa Y."/>
            <person name="Hopkins J.F."/>
            <person name="Rensing S.A."/>
            <person name="Schmutz J."/>
            <person name="Symeonidi A."/>
            <person name="Elias M."/>
            <person name="Eveleigh R.J."/>
            <person name="Herman E.K."/>
            <person name="Klute M.J."/>
            <person name="Nakayama T."/>
            <person name="Obornik M."/>
            <person name="Reyes-Prieto A."/>
            <person name="Armbrust E.V."/>
            <person name="Aves S.J."/>
            <person name="Beiko R.G."/>
            <person name="Coutinho P."/>
            <person name="Dacks J.B."/>
            <person name="Durnford D.G."/>
            <person name="Fast N.M."/>
            <person name="Green B.R."/>
            <person name="Grisdale C."/>
            <person name="Hempe F."/>
            <person name="Henrissat B."/>
            <person name="Hoppner M.P."/>
            <person name="Ishida K.-I."/>
            <person name="Kim E."/>
            <person name="Koreny L."/>
            <person name="Kroth P.G."/>
            <person name="Liu Y."/>
            <person name="Malik S.-B."/>
            <person name="Maier U.G."/>
            <person name="McRose D."/>
            <person name="Mock T."/>
            <person name="Neilson J.A."/>
            <person name="Onodera N.T."/>
            <person name="Poole A.M."/>
            <person name="Pritham E.J."/>
            <person name="Richards T.A."/>
            <person name="Rocap G."/>
            <person name="Roy S.W."/>
            <person name="Sarai C."/>
            <person name="Schaack S."/>
            <person name="Shirato S."/>
            <person name="Slamovits C.H."/>
            <person name="Spencer D.F."/>
            <person name="Suzuki S."/>
            <person name="Worden A.Z."/>
            <person name="Zauner S."/>
            <person name="Barry K."/>
            <person name="Bell C."/>
            <person name="Bharti A.K."/>
            <person name="Crow J.A."/>
            <person name="Grimwood J."/>
            <person name="Kramer R."/>
            <person name="Lindquist E."/>
            <person name="Lucas S."/>
            <person name="Salamov A."/>
            <person name="McFadden G.I."/>
            <person name="Lane C.E."/>
            <person name="Keeling P.J."/>
            <person name="Gray M.W."/>
            <person name="Grigoriev I.V."/>
            <person name="Archibald J.M."/>
        </authorList>
    </citation>
    <scope>NUCLEOTIDE SEQUENCE</scope>
    <source>
        <strain evidence="4">CCMP2712</strain>
    </source>
</reference>
<reference evidence="3" key="3">
    <citation type="submission" date="2015-06" db="UniProtKB">
        <authorList>
            <consortium name="EnsemblProtists"/>
        </authorList>
    </citation>
    <scope>IDENTIFICATION</scope>
</reference>
<keyword evidence="4" id="KW-1185">Reference proteome</keyword>
<dbReference type="PaxDb" id="55529-EKX49426"/>
<feature type="compositionally biased region" description="Basic and acidic residues" evidence="1">
    <location>
        <begin position="219"/>
        <end position="230"/>
    </location>
</feature>
<feature type="compositionally biased region" description="Basic and acidic residues" evidence="1">
    <location>
        <begin position="152"/>
        <end position="167"/>
    </location>
</feature>
<organism evidence="2">
    <name type="scientific">Guillardia theta (strain CCMP2712)</name>
    <name type="common">Cryptophyte</name>
    <dbReference type="NCBI Taxonomy" id="905079"/>
    <lineage>
        <taxon>Eukaryota</taxon>
        <taxon>Cryptophyceae</taxon>
        <taxon>Pyrenomonadales</taxon>
        <taxon>Geminigeraceae</taxon>
        <taxon>Guillardia</taxon>
    </lineage>
</organism>
<feature type="region of interest" description="Disordered" evidence="1">
    <location>
        <begin position="339"/>
        <end position="368"/>
    </location>
</feature>
<feature type="compositionally biased region" description="Basic and acidic residues" evidence="1">
    <location>
        <begin position="477"/>
        <end position="490"/>
    </location>
</feature>
<dbReference type="GeneID" id="17306105"/>
<feature type="region of interest" description="Disordered" evidence="1">
    <location>
        <begin position="460"/>
        <end position="577"/>
    </location>
</feature>
<dbReference type="HOGENOM" id="CLU_374489_0_0_1"/>
<name>L1JLL2_GUITC</name>
<feature type="compositionally biased region" description="Basic residues" evidence="1">
    <location>
        <begin position="108"/>
        <end position="118"/>
    </location>
</feature>
<feature type="region of interest" description="Disordered" evidence="1">
    <location>
        <begin position="417"/>
        <end position="446"/>
    </location>
</feature>
<reference evidence="2 4" key="1">
    <citation type="journal article" date="2012" name="Nature">
        <title>Algal genomes reveal evolutionary mosaicism and the fate of nucleomorphs.</title>
        <authorList>
            <consortium name="DOE Joint Genome Institute"/>
            <person name="Curtis B.A."/>
            <person name="Tanifuji G."/>
            <person name="Burki F."/>
            <person name="Gruber A."/>
            <person name="Irimia M."/>
            <person name="Maruyama S."/>
            <person name="Arias M.C."/>
            <person name="Ball S.G."/>
            <person name="Gile G.H."/>
            <person name="Hirakawa Y."/>
            <person name="Hopkins J.F."/>
            <person name="Kuo A."/>
            <person name="Rensing S.A."/>
            <person name="Schmutz J."/>
            <person name="Symeonidi A."/>
            <person name="Elias M."/>
            <person name="Eveleigh R.J."/>
            <person name="Herman E.K."/>
            <person name="Klute M.J."/>
            <person name="Nakayama T."/>
            <person name="Obornik M."/>
            <person name="Reyes-Prieto A."/>
            <person name="Armbrust E.V."/>
            <person name="Aves S.J."/>
            <person name="Beiko R.G."/>
            <person name="Coutinho P."/>
            <person name="Dacks J.B."/>
            <person name="Durnford D.G."/>
            <person name="Fast N.M."/>
            <person name="Green B.R."/>
            <person name="Grisdale C.J."/>
            <person name="Hempel F."/>
            <person name="Henrissat B."/>
            <person name="Hoppner M.P."/>
            <person name="Ishida K."/>
            <person name="Kim E."/>
            <person name="Koreny L."/>
            <person name="Kroth P.G."/>
            <person name="Liu Y."/>
            <person name="Malik S.B."/>
            <person name="Maier U.G."/>
            <person name="McRose D."/>
            <person name="Mock T."/>
            <person name="Neilson J.A."/>
            <person name="Onodera N.T."/>
            <person name="Poole A.M."/>
            <person name="Pritham E.J."/>
            <person name="Richards T.A."/>
            <person name="Rocap G."/>
            <person name="Roy S.W."/>
            <person name="Sarai C."/>
            <person name="Schaack S."/>
            <person name="Shirato S."/>
            <person name="Slamovits C.H."/>
            <person name="Spencer D.F."/>
            <person name="Suzuki S."/>
            <person name="Worden A.Z."/>
            <person name="Zauner S."/>
            <person name="Barry K."/>
            <person name="Bell C."/>
            <person name="Bharti A.K."/>
            <person name="Crow J.A."/>
            <person name="Grimwood J."/>
            <person name="Kramer R."/>
            <person name="Lindquist E."/>
            <person name="Lucas S."/>
            <person name="Salamov A."/>
            <person name="McFadden G.I."/>
            <person name="Lane C.E."/>
            <person name="Keeling P.J."/>
            <person name="Gray M.W."/>
            <person name="Grigoriev I.V."/>
            <person name="Archibald J.M."/>
        </authorList>
    </citation>
    <scope>NUCLEOTIDE SEQUENCE</scope>
    <source>
        <strain evidence="2 4">CCMP2712</strain>
    </source>
</reference>
<dbReference type="KEGG" id="gtt:GUITHDRAFT_136092"/>
<feature type="compositionally biased region" description="Basic and acidic residues" evidence="1">
    <location>
        <begin position="245"/>
        <end position="262"/>
    </location>
</feature>
<sequence>MNENETEPETNKDERYAEEEQDFPGLGVAEEDSSAATEVDTVRPTRSIKGLVKPNQDAICASSPSVPEENKHPEPVKVEQKQRKIRGLVKPDGGETPPFIKGVVGSGKQKHEKGRKHGTSNEVDAVDGINNEHKDHAQATDAPDGSHSNGAGEKKEPMTETEKKSSECEEGEEGGEERKRTTSERGSVASSSGSRNETRSGANAQAEEEPNDSVMIARMQREQKEREEKCTFSPALNPKSLQMAEGRERKPLYFIDKPKGEENQENINHSPGIKEAARKHQEELRKLEAEMEEKNAKMIQSFSINRRSEELSNRRVAEGDVFTRLSAVDVEKKKKKLQEMKSGQESLLSSSPGVSVLPKSKELAMRRSEQGDVITRLSKVDLDVKWSKIHQLKEQLSLEEATSLVLFFIAATRGNHRRQVNSARGRGGADRKSSRPKSAGGEGENFFERSMKYLEKKKAALEVPQSLKRQRRLKAVCQEKRLQKEEEESKILSARPKMNDTSRELASSRSSVLSQTGRRSTDAQPEQGKGGKASPSAAKGKEVKREVEGGGEKREERKEARKEGGNALSEEKDVQLKKELHQLRTKIESLEKENQALKAEASKKGEQILKLEQDLQQHRKEKVEAEAKRKKDEGEVKEGREADEGERKEKEEEQEGSQEHLDADRVKLHAKECLRVAMRLLSSEFDHDDSFLFANAALSSLYTPFILYPLTHASASSFRTFIASPLCSLPLSGFDVKFPQAV</sequence>
<evidence type="ECO:0000313" key="4">
    <source>
        <dbReference type="Proteomes" id="UP000011087"/>
    </source>
</evidence>
<dbReference type="RefSeq" id="XP_005836406.1">
    <property type="nucleotide sequence ID" value="XM_005836349.1"/>
</dbReference>
<feature type="region of interest" description="Disordered" evidence="1">
    <location>
        <begin position="1"/>
        <end position="277"/>
    </location>
</feature>
<feature type="compositionally biased region" description="Basic and acidic residues" evidence="1">
    <location>
        <begin position="359"/>
        <end position="368"/>
    </location>
</feature>
<feature type="compositionally biased region" description="Polar residues" evidence="1">
    <location>
        <begin position="504"/>
        <end position="524"/>
    </location>
</feature>
<feature type="compositionally biased region" description="Low complexity" evidence="1">
    <location>
        <begin position="346"/>
        <end position="358"/>
    </location>
</feature>
<evidence type="ECO:0000256" key="1">
    <source>
        <dbReference type="SAM" id="MobiDB-lite"/>
    </source>
</evidence>